<dbReference type="EMBL" id="QOQW01000002">
    <property type="protein sequence ID" value="RCK81223.1"/>
    <property type="molecule type" value="Genomic_DNA"/>
</dbReference>
<feature type="transmembrane region" description="Helical" evidence="2">
    <location>
        <begin position="158"/>
        <end position="180"/>
    </location>
</feature>
<dbReference type="AlphaFoldDB" id="A0A367ZSU6"/>
<dbReference type="Proteomes" id="UP000252355">
    <property type="component" value="Unassembled WGS sequence"/>
</dbReference>
<keyword evidence="2" id="KW-0472">Membrane</keyword>
<dbReference type="Pfam" id="PF13487">
    <property type="entry name" value="HD_5"/>
    <property type="match status" value="1"/>
</dbReference>
<dbReference type="InterPro" id="IPR029016">
    <property type="entry name" value="GAF-like_dom_sf"/>
</dbReference>
<gene>
    <name evidence="5" type="ORF">OZSIB_2092</name>
</gene>
<dbReference type="CDD" id="cd06225">
    <property type="entry name" value="HAMP"/>
    <property type="match status" value="1"/>
</dbReference>
<dbReference type="PROSITE" id="PS51832">
    <property type="entry name" value="HD_GYP"/>
    <property type="match status" value="1"/>
</dbReference>
<sequence>MTGASPGRLDLRFKIFLFHLLLVFVVMAGMTAVELSRDRAEDQRQREVKTQTLLKTLEAVVIPLILQRDIPQLEAVVRRLTSPDIPGNDIIGARITDARADEMAYSRQTPGGGPLQDGETPPALRICPPGGTEAVGFLHLTFSTAEARARRSAIIAGNLALALVASGLAFLWSWGLAFLVTRPLQVLATAVEAASPEQLRPAPEVAGQDEIAVLVAAFNRMTQAVNLHLDELRRKNAELDRRVYELSTLHQAGRAINSVLNPDQLYECIVDTTISVLGGVKRCSLMLVDRRTDEFIVKIAKGLDVGQLPPSRRVPIVNGVAGKVYATGEPKIVNDLAQDDDARTLAAAPVVRSSLCYPIKNNEEVIGVISASNKINGEPFTARDLSLMETLAMQASIAIKNARLYQDLNRKILELNTLHEVGKSLNMVLDLEKLLEMIIDMTSRVLGGVRSSSLMLFDEDSGLLQVKVHRGIQPGTPLKGVAIGEGIAGKVFQRGEPMMINNPVGEAAAGDGGPRSSLCVPLKVKDHPVGVLSVSDKLSGESFDENDLSMLMTLASQIAITVNNAQLYEDLEASYLSAVRALANSLDAKDAYTRGHSERVALYSLEIGRVMNLDAEHLKTLQIGALLHDIGKIGISETIIQKATRLTEEEYQLIKTHPVRGAAIIEPAKFLKEKVPLIKYHHERYDGKGYPEGLKGEAIPLMARIICVADSYDAMTSKRAYRDTLDPKAAAQELLRCSGTQFDPKVVAAFLEVLADEKKMQAIERYRSA</sequence>
<dbReference type="GO" id="GO:0016020">
    <property type="term" value="C:membrane"/>
    <property type="evidence" value="ECO:0007669"/>
    <property type="project" value="InterPro"/>
</dbReference>
<feature type="transmembrane region" description="Helical" evidence="2">
    <location>
        <begin position="15"/>
        <end position="36"/>
    </location>
</feature>
<keyword evidence="2" id="KW-0812">Transmembrane</keyword>
<dbReference type="Gene3D" id="1.10.3210.10">
    <property type="entry name" value="Hypothetical protein af1432"/>
    <property type="match status" value="1"/>
</dbReference>
<evidence type="ECO:0000313" key="6">
    <source>
        <dbReference type="Proteomes" id="UP000252355"/>
    </source>
</evidence>
<dbReference type="SUPFAM" id="SSF55781">
    <property type="entry name" value="GAF domain-like"/>
    <property type="match status" value="2"/>
</dbReference>
<dbReference type="Gene3D" id="6.10.340.10">
    <property type="match status" value="1"/>
</dbReference>
<comment type="caution">
    <text evidence="5">The sequence shown here is derived from an EMBL/GenBank/DDBJ whole genome shotgun (WGS) entry which is preliminary data.</text>
</comment>
<reference evidence="5 6" key="1">
    <citation type="submission" date="2018-05" db="EMBL/GenBank/DDBJ databases">
        <title>A metagenomic window into the 2 km-deep terrestrial subsurface aquifer revealed taxonomically and functionally diverse microbial community comprising novel uncultured bacterial lineages.</title>
        <authorList>
            <person name="Kadnikov V.V."/>
            <person name="Mardanov A.V."/>
            <person name="Beletsky A.V."/>
            <person name="Banks D."/>
            <person name="Pimenov N.V."/>
            <person name="Frank Y.A."/>
            <person name="Karnachuk O.V."/>
            <person name="Ravin N.V."/>
        </authorList>
    </citation>
    <scope>NUCLEOTIDE SEQUENCE [LARGE SCALE GENOMIC DNA]</scope>
    <source>
        <strain evidence="5">BY5</strain>
    </source>
</reference>
<organism evidence="5 6">
    <name type="scientific">Candidatus Ozemobacter sibiricus</name>
    <dbReference type="NCBI Taxonomy" id="2268124"/>
    <lineage>
        <taxon>Bacteria</taxon>
        <taxon>Candidatus Ozemobacteria</taxon>
        <taxon>Candidatus Ozemobacterales</taxon>
        <taxon>Candidatus Ozemobacteraceae</taxon>
        <taxon>Candidatus Ozemobacter</taxon>
    </lineage>
</organism>
<dbReference type="SMART" id="SM00471">
    <property type="entry name" value="HDc"/>
    <property type="match status" value="1"/>
</dbReference>
<dbReference type="Gene3D" id="3.30.450.40">
    <property type="match status" value="2"/>
</dbReference>
<dbReference type="SUPFAM" id="SSF158472">
    <property type="entry name" value="HAMP domain-like"/>
    <property type="match status" value="1"/>
</dbReference>
<dbReference type="Pfam" id="PF13185">
    <property type="entry name" value="GAF_2"/>
    <property type="match status" value="2"/>
</dbReference>
<dbReference type="InterPro" id="IPR037522">
    <property type="entry name" value="HD_GYP_dom"/>
</dbReference>
<dbReference type="InterPro" id="IPR003660">
    <property type="entry name" value="HAMP_dom"/>
</dbReference>
<dbReference type="PANTHER" id="PTHR43155">
    <property type="entry name" value="CYCLIC DI-GMP PHOSPHODIESTERASE PA4108-RELATED"/>
    <property type="match status" value="1"/>
</dbReference>
<keyword evidence="1" id="KW-0175">Coiled coil</keyword>
<feature type="domain" description="HAMP" evidence="3">
    <location>
        <begin position="178"/>
        <end position="230"/>
    </location>
</feature>
<evidence type="ECO:0000259" key="3">
    <source>
        <dbReference type="PROSITE" id="PS50885"/>
    </source>
</evidence>
<feature type="coiled-coil region" evidence="1">
    <location>
        <begin position="222"/>
        <end position="249"/>
    </location>
</feature>
<dbReference type="GO" id="GO:0007165">
    <property type="term" value="P:signal transduction"/>
    <property type="evidence" value="ECO:0007669"/>
    <property type="project" value="InterPro"/>
</dbReference>
<dbReference type="CDD" id="cd00077">
    <property type="entry name" value="HDc"/>
    <property type="match status" value="1"/>
</dbReference>
<dbReference type="PANTHER" id="PTHR43155:SF2">
    <property type="entry name" value="CYCLIC DI-GMP PHOSPHODIESTERASE PA4108"/>
    <property type="match status" value="1"/>
</dbReference>
<evidence type="ECO:0000313" key="5">
    <source>
        <dbReference type="EMBL" id="RCK81223.1"/>
    </source>
</evidence>
<proteinExistence type="predicted"/>
<dbReference type="InterPro" id="IPR003607">
    <property type="entry name" value="HD/PDEase_dom"/>
</dbReference>
<dbReference type="InterPro" id="IPR006675">
    <property type="entry name" value="HDIG_dom"/>
</dbReference>
<evidence type="ECO:0000259" key="4">
    <source>
        <dbReference type="PROSITE" id="PS51832"/>
    </source>
</evidence>
<evidence type="ECO:0000256" key="1">
    <source>
        <dbReference type="SAM" id="Coils"/>
    </source>
</evidence>
<protein>
    <submittedName>
        <fullName evidence="5">Adenylate cyclase</fullName>
    </submittedName>
</protein>
<dbReference type="SUPFAM" id="SSF109604">
    <property type="entry name" value="HD-domain/PDEase-like"/>
    <property type="match status" value="1"/>
</dbReference>
<dbReference type="PROSITE" id="PS50885">
    <property type="entry name" value="HAMP"/>
    <property type="match status" value="1"/>
</dbReference>
<accession>A0A367ZSU6</accession>
<dbReference type="InterPro" id="IPR003018">
    <property type="entry name" value="GAF"/>
</dbReference>
<dbReference type="Pfam" id="PF00672">
    <property type="entry name" value="HAMP"/>
    <property type="match status" value="1"/>
</dbReference>
<evidence type="ECO:0000256" key="2">
    <source>
        <dbReference type="SAM" id="Phobius"/>
    </source>
</evidence>
<feature type="domain" description="HD-GYP" evidence="4">
    <location>
        <begin position="571"/>
        <end position="766"/>
    </location>
</feature>
<dbReference type="SMART" id="SM00304">
    <property type="entry name" value="HAMP"/>
    <property type="match status" value="1"/>
</dbReference>
<dbReference type="SMART" id="SM00065">
    <property type="entry name" value="GAF"/>
    <property type="match status" value="2"/>
</dbReference>
<keyword evidence="2" id="KW-1133">Transmembrane helix</keyword>
<name>A0A367ZSU6_9BACT</name>
<dbReference type="NCBIfam" id="TIGR00277">
    <property type="entry name" value="HDIG"/>
    <property type="match status" value="1"/>
</dbReference>